<feature type="domain" description="Major facilitator superfamily (MFS) profile" evidence="6">
    <location>
        <begin position="17"/>
        <end position="386"/>
    </location>
</feature>
<dbReference type="AlphaFoldDB" id="A0A9W6IXJ7"/>
<dbReference type="InterPro" id="IPR051788">
    <property type="entry name" value="MFS_Transporter"/>
</dbReference>
<feature type="transmembrane region" description="Helical" evidence="5">
    <location>
        <begin position="302"/>
        <end position="321"/>
    </location>
</feature>
<proteinExistence type="predicted"/>
<feature type="transmembrane region" description="Helical" evidence="5">
    <location>
        <begin position="103"/>
        <end position="123"/>
    </location>
</feature>
<keyword evidence="2 5" id="KW-0812">Transmembrane</keyword>
<organism evidence="7 10">
    <name type="scientific">Methylopila capsulata</name>
    <dbReference type="NCBI Taxonomy" id="61654"/>
    <lineage>
        <taxon>Bacteria</taxon>
        <taxon>Pseudomonadati</taxon>
        <taxon>Pseudomonadota</taxon>
        <taxon>Alphaproteobacteria</taxon>
        <taxon>Hyphomicrobiales</taxon>
        <taxon>Methylopilaceae</taxon>
        <taxon>Methylopila</taxon>
    </lineage>
</organism>
<keyword evidence="3 5" id="KW-1133">Transmembrane helix</keyword>
<keyword evidence="9" id="KW-1185">Reference proteome</keyword>
<evidence type="ECO:0000313" key="9">
    <source>
        <dbReference type="Proteomes" id="UP000758856"/>
    </source>
</evidence>
<dbReference type="CDD" id="cd17393">
    <property type="entry name" value="MFS_MosC_like"/>
    <property type="match status" value="1"/>
</dbReference>
<dbReference type="RefSeq" id="WP_204951324.1">
    <property type="nucleotide sequence ID" value="NZ_BSFF01000003.1"/>
</dbReference>
<dbReference type="Pfam" id="PF07690">
    <property type="entry name" value="MFS_1"/>
    <property type="match status" value="1"/>
</dbReference>
<comment type="subcellular location">
    <subcellularLocation>
        <location evidence="1">Membrane</location>
        <topology evidence="1">Multi-pass membrane protein</topology>
    </subcellularLocation>
</comment>
<dbReference type="GO" id="GO:0016020">
    <property type="term" value="C:membrane"/>
    <property type="evidence" value="ECO:0007669"/>
    <property type="project" value="UniProtKB-SubCell"/>
</dbReference>
<keyword evidence="4 5" id="KW-0472">Membrane</keyword>
<feature type="transmembrane region" description="Helical" evidence="5">
    <location>
        <begin position="51"/>
        <end position="71"/>
    </location>
</feature>
<dbReference type="GO" id="GO:0022857">
    <property type="term" value="F:transmembrane transporter activity"/>
    <property type="evidence" value="ECO:0007669"/>
    <property type="project" value="InterPro"/>
</dbReference>
<dbReference type="Proteomes" id="UP000758856">
    <property type="component" value="Unassembled WGS sequence"/>
</dbReference>
<evidence type="ECO:0000313" key="7">
    <source>
        <dbReference type="EMBL" id="GLK57084.1"/>
    </source>
</evidence>
<feature type="transmembrane region" description="Helical" evidence="5">
    <location>
        <begin position="276"/>
        <end position="296"/>
    </location>
</feature>
<dbReference type="EMBL" id="BSFF01000003">
    <property type="protein sequence ID" value="GLK57084.1"/>
    <property type="molecule type" value="Genomic_DNA"/>
</dbReference>
<feature type="transmembrane region" description="Helical" evidence="5">
    <location>
        <begin position="78"/>
        <end position="97"/>
    </location>
</feature>
<reference evidence="8 9" key="2">
    <citation type="submission" date="2021-01" db="EMBL/GenBank/DDBJ databases">
        <title>Genomic Encyclopedia of Type Strains, Phase IV (KMG-IV): sequencing the most valuable type-strain genomes for metagenomic binning, comparative biology and taxonomic classification.</title>
        <authorList>
            <person name="Goeker M."/>
        </authorList>
    </citation>
    <scope>NUCLEOTIDE SEQUENCE [LARGE SCALE GENOMIC DNA]</scope>
    <source>
        <strain evidence="8 9">DSM 6130</strain>
    </source>
</reference>
<evidence type="ECO:0000256" key="3">
    <source>
        <dbReference type="ARBA" id="ARBA00022989"/>
    </source>
</evidence>
<evidence type="ECO:0000256" key="1">
    <source>
        <dbReference type="ARBA" id="ARBA00004141"/>
    </source>
</evidence>
<reference evidence="7" key="1">
    <citation type="journal article" date="2014" name="Int. J. Syst. Evol. Microbiol.">
        <title>Complete genome sequence of Corynebacterium casei LMG S-19264T (=DSM 44701T), isolated from a smear-ripened cheese.</title>
        <authorList>
            <consortium name="US DOE Joint Genome Institute (JGI-PGF)"/>
            <person name="Walter F."/>
            <person name="Albersmeier A."/>
            <person name="Kalinowski J."/>
            <person name="Ruckert C."/>
        </authorList>
    </citation>
    <scope>NUCLEOTIDE SEQUENCE</scope>
    <source>
        <strain evidence="7">VKM B-1606</strain>
    </source>
</reference>
<evidence type="ECO:0000259" key="6">
    <source>
        <dbReference type="PROSITE" id="PS50850"/>
    </source>
</evidence>
<feature type="transmembrane region" description="Helical" evidence="5">
    <location>
        <begin position="210"/>
        <end position="230"/>
    </location>
</feature>
<dbReference type="InterPro" id="IPR036259">
    <property type="entry name" value="MFS_trans_sf"/>
</dbReference>
<feature type="transmembrane region" description="Helical" evidence="5">
    <location>
        <begin position="15"/>
        <end position="39"/>
    </location>
</feature>
<dbReference type="EMBL" id="JAFBCY010000003">
    <property type="protein sequence ID" value="MBM7852875.1"/>
    <property type="molecule type" value="Genomic_DNA"/>
</dbReference>
<evidence type="ECO:0000256" key="5">
    <source>
        <dbReference type="SAM" id="Phobius"/>
    </source>
</evidence>
<dbReference type="InterPro" id="IPR011701">
    <property type="entry name" value="MFS"/>
</dbReference>
<dbReference type="SUPFAM" id="SSF103473">
    <property type="entry name" value="MFS general substrate transporter"/>
    <property type="match status" value="1"/>
</dbReference>
<sequence>MTATVASTADRRRLIFARAAVAAAFFVAGAAMGVWAAHIPLLKAGLGVDDAALGFVLLAMGIGAVCAMPPTGLLLHRFGAVAMTIASGLALAAALALPPFAPSYPALVASAGLIGLAMGAIDVSMNAQAAAIETAWGRPIMSSIHAFFSIGGLAGATASGGLIALDVGAVAGMGLSALALGAVVALAATRLAIAAHGPTDEPHGLRLPRGVVLGLGALALAAFVSEGAMIDWSAVFMIQATGATPALAAVGYAAFSAAMTFGRLTGDAFVARLGPLRAVQVSGAVAAAGLAIVVAAPTPGVAIAGFVVAGLGFANVVPVLFSASARLPGVAPGAALSMVATMAYGGGLLGPPLIGFLAHGVGLRWALLPLVFAALAIALFVRRAAKL</sequence>
<evidence type="ECO:0000313" key="10">
    <source>
        <dbReference type="Proteomes" id="UP001143400"/>
    </source>
</evidence>
<name>A0A9W6IXJ7_9HYPH</name>
<reference evidence="7" key="3">
    <citation type="submission" date="2023-01" db="EMBL/GenBank/DDBJ databases">
        <authorList>
            <person name="Sun Q."/>
            <person name="Evtushenko L."/>
        </authorList>
    </citation>
    <scope>NUCLEOTIDE SEQUENCE</scope>
    <source>
        <strain evidence="7">VKM B-1606</strain>
    </source>
</reference>
<evidence type="ECO:0000256" key="4">
    <source>
        <dbReference type="ARBA" id="ARBA00023136"/>
    </source>
</evidence>
<dbReference type="Proteomes" id="UP001143400">
    <property type="component" value="Unassembled WGS sequence"/>
</dbReference>
<protein>
    <submittedName>
        <fullName evidence="8">MFS family permease</fullName>
    </submittedName>
    <submittedName>
        <fullName evidence="7">MFS transporter</fullName>
    </submittedName>
</protein>
<feature type="transmembrane region" description="Helical" evidence="5">
    <location>
        <begin position="170"/>
        <end position="189"/>
    </location>
</feature>
<dbReference type="PROSITE" id="PS51318">
    <property type="entry name" value="TAT"/>
    <property type="match status" value="1"/>
</dbReference>
<evidence type="ECO:0000313" key="8">
    <source>
        <dbReference type="EMBL" id="MBM7852875.1"/>
    </source>
</evidence>
<feature type="transmembrane region" description="Helical" evidence="5">
    <location>
        <begin position="144"/>
        <end position="164"/>
    </location>
</feature>
<evidence type="ECO:0000256" key="2">
    <source>
        <dbReference type="ARBA" id="ARBA00022692"/>
    </source>
</evidence>
<comment type="caution">
    <text evidence="7">The sequence shown here is derived from an EMBL/GenBank/DDBJ whole genome shotgun (WGS) entry which is preliminary data.</text>
</comment>
<dbReference type="InterPro" id="IPR020846">
    <property type="entry name" value="MFS_dom"/>
</dbReference>
<feature type="transmembrane region" description="Helical" evidence="5">
    <location>
        <begin position="333"/>
        <end position="357"/>
    </location>
</feature>
<dbReference type="PANTHER" id="PTHR23514">
    <property type="entry name" value="BYPASS OF STOP CODON PROTEIN 6"/>
    <property type="match status" value="1"/>
</dbReference>
<feature type="transmembrane region" description="Helical" evidence="5">
    <location>
        <begin position="236"/>
        <end position="255"/>
    </location>
</feature>
<accession>A0A9W6IXJ7</accession>
<gene>
    <name evidence="7" type="ORF">GCM10008170_31030</name>
    <name evidence="8" type="ORF">JOD31_003117</name>
</gene>
<dbReference type="PANTHER" id="PTHR23514:SF13">
    <property type="entry name" value="INNER MEMBRANE PROTEIN YBJJ"/>
    <property type="match status" value="1"/>
</dbReference>
<dbReference type="InterPro" id="IPR006311">
    <property type="entry name" value="TAT_signal"/>
</dbReference>
<dbReference type="Gene3D" id="1.20.1250.20">
    <property type="entry name" value="MFS general substrate transporter like domains"/>
    <property type="match status" value="2"/>
</dbReference>
<feature type="transmembrane region" description="Helical" evidence="5">
    <location>
        <begin position="363"/>
        <end position="381"/>
    </location>
</feature>
<dbReference type="PROSITE" id="PS50850">
    <property type="entry name" value="MFS"/>
    <property type="match status" value="1"/>
</dbReference>